<comment type="caution">
    <text evidence="2">The sequence shown here is derived from an EMBL/GenBank/DDBJ whole genome shotgun (WGS) entry which is preliminary data.</text>
</comment>
<gene>
    <name evidence="2" type="ORF">RDWZM_004768</name>
</gene>
<dbReference type="GO" id="GO:0005789">
    <property type="term" value="C:endoplasmic reticulum membrane"/>
    <property type="evidence" value="ECO:0007669"/>
    <property type="project" value="TreeGrafter"/>
</dbReference>
<dbReference type="Proteomes" id="UP001142055">
    <property type="component" value="Chromosome 2"/>
</dbReference>
<name>A0A9Q0M4D3_BLOTA</name>
<proteinExistence type="predicted"/>
<dbReference type="GO" id="GO:0035269">
    <property type="term" value="P:protein O-linked glycosylation via mannose"/>
    <property type="evidence" value="ECO:0007669"/>
    <property type="project" value="TreeGrafter"/>
</dbReference>
<dbReference type="PANTHER" id="PTHR44216">
    <property type="entry name" value="PROTEIN O-MANNOSYL-TRANSFERASE TMTC2"/>
    <property type="match status" value="1"/>
</dbReference>
<dbReference type="EMBL" id="JAPWDV010000002">
    <property type="protein sequence ID" value="KAJ6218956.1"/>
    <property type="molecule type" value="Genomic_DNA"/>
</dbReference>
<organism evidence="2 3">
    <name type="scientific">Blomia tropicalis</name>
    <name type="common">Mite</name>
    <dbReference type="NCBI Taxonomy" id="40697"/>
    <lineage>
        <taxon>Eukaryota</taxon>
        <taxon>Metazoa</taxon>
        <taxon>Ecdysozoa</taxon>
        <taxon>Arthropoda</taxon>
        <taxon>Chelicerata</taxon>
        <taxon>Arachnida</taxon>
        <taxon>Acari</taxon>
        <taxon>Acariformes</taxon>
        <taxon>Sarcoptiformes</taxon>
        <taxon>Astigmata</taxon>
        <taxon>Glycyphagoidea</taxon>
        <taxon>Echimyopodidae</taxon>
        <taxon>Blomia</taxon>
    </lineage>
</organism>
<dbReference type="AlphaFoldDB" id="A0A9Q0M4D3"/>
<evidence type="ECO:0000313" key="3">
    <source>
        <dbReference type="Proteomes" id="UP001142055"/>
    </source>
</evidence>
<feature type="transmembrane region" description="Helical" evidence="1">
    <location>
        <begin position="151"/>
        <end position="169"/>
    </location>
</feature>
<accession>A0A9Q0M4D3</accession>
<protein>
    <submittedName>
        <fullName evidence="2">Uncharacterized protein</fullName>
    </submittedName>
</protein>
<sequence>MWLPDQTLLQTPVLFDITFIGLHHRHRALLGPYLRCTFATQHQYLCDTISTIETSLQFSTNETENDRHHFIDDDDGKILSNNKPEHNQQPKVTNKRTITNRKMLKTETEKSEHNNNNNHYLWWLSLFMINLWTICGNILQSTLKIYQWIKWISIHPYLLLTYLTFIAYWPSLSGELVFDDRPAIIDNNDLRSHSSWTQLWFNDYWGTPLKSVMLMRNFTHP</sequence>
<dbReference type="GO" id="GO:0000030">
    <property type="term" value="F:mannosyltransferase activity"/>
    <property type="evidence" value="ECO:0007669"/>
    <property type="project" value="TreeGrafter"/>
</dbReference>
<keyword evidence="1" id="KW-0472">Membrane</keyword>
<dbReference type="PANTHER" id="PTHR44216:SF3">
    <property type="entry name" value="PROTEIN O-MANNOSYL-TRANSFERASE TMTC2"/>
    <property type="match status" value="1"/>
</dbReference>
<evidence type="ECO:0000313" key="2">
    <source>
        <dbReference type="EMBL" id="KAJ6218956.1"/>
    </source>
</evidence>
<dbReference type="InterPro" id="IPR052384">
    <property type="entry name" value="TMTC_O-mannosyltransferase"/>
</dbReference>
<feature type="transmembrane region" description="Helical" evidence="1">
    <location>
        <begin position="120"/>
        <end position="139"/>
    </location>
</feature>
<keyword evidence="1" id="KW-0812">Transmembrane</keyword>
<reference evidence="2" key="1">
    <citation type="submission" date="2022-12" db="EMBL/GenBank/DDBJ databases">
        <title>Genome assemblies of Blomia tropicalis.</title>
        <authorList>
            <person name="Cui Y."/>
        </authorList>
    </citation>
    <scope>NUCLEOTIDE SEQUENCE</scope>
    <source>
        <tissue evidence="2">Adult mites</tissue>
    </source>
</reference>
<keyword evidence="3" id="KW-1185">Reference proteome</keyword>
<keyword evidence="1" id="KW-1133">Transmembrane helix</keyword>
<evidence type="ECO:0000256" key="1">
    <source>
        <dbReference type="SAM" id="Phobius"/>
    </source>
</evidence>